<gene>
    <name evidence="5" type="ORF">EPD60_07615</name>
    <name evidence="4" type="ORF">EPD60_07805</name>
    <name evidence="3" type="ORF">EPD60_13965</name>
</gene>
<protein>
    <recommendedName>
        <fullName evidence="2">DUF6799 domain-containing protein</fullName>
    </recommendedName>
</protein>
<dbReference type="InterPro" id="IPR046478">
    <property type="entry name" value="DUF6799"/>
</dbReference>
<dbReference type="AlphaFoldDB" id="A0A4R1B7R6"/>
<evidence type="ECO:0000313" key="5">
    <source>
        <dbReference type="EMBL" id="TCJ16196.1"/>
    </source>
</evidence>
<dbReference type="OrthoDB" id="663669at2"/>
<comment type="caution">
    <text evidence="3">The sequence shown here is derived from an EMBL/GenBank/DDBJ whole genome shotgun (WGS) entry which is preliminary data.</text>
</comment>
<feature type="region of interest" description="Disordered" evidence="1">
    <location>
        <begin position="168"/>
        <end position="193"/>
    </location>
</feature>
<name>A0A4R1B7R6_9BACT</name>
<proteinExistence type="predicted"/>
<accession>A0A4R1B7R6</accession>
<dbReference type="Pfam" id="PF20606">
    <property type="entry name" value="DUF6799"/>
    <property type="match status" value="1"/>
</dbReference>
<dbReference type="PROSITE" id="PS51257">
    <property type="entry name" value="PROKAR_LIPOPROTEIN"/>
    <property type="match status" value="1"/>
</dbReference>
<dbReference type="EMBL" id="SJZI01000047">
    <property type="protein sequence ID" value="TCJ13167.1"/>
    <property type="molecule type" value="Genomic_DNA"/>
</dbReference>
<sequence>MIKQTFFAAIAAATLIACNDRTDKTTTTTTTDTSSMMTTPPPATTDTGMMRTDTMGTGATHTPGNTTTSTTTTSTSTNQAYAPSEGDVSRHNGKVVVYHNGKWTSSTSEVRLDNGATVNSQGRVTYNGENRDLEEGEHVTKAGRFFDKAGNAIEHGWDATKTGVKKGAQAVGHAAEKVGSKVKDAVTPDKKDQ</sequence>
<evidence type="ECO:0000313" key="3">
    <source>
        <dbReference type="EMBL" id="TCJ13167.1"/>
    </source>
</evidence>
<evidence type="ECO:0000256" key="1">
    <source>
        <dbReference type="SAM" id="MobiDB-lite"/>
    </source>
</evidence>
<dbReference type="Proteomes" id="UP000295334">
    <property type="component" value="Unassembled WGS sequence"/>
</dbReference>
<dbReference type="EMBL" id="SJZI01000015">
    <property type="protein sequence ID" value="TCJ16196.1"/>
    <property type="molecule type" value="Genomic_DNA"/>
</dbReference>
<feature type="domain" description="DUF6799" evidence="2">
    <location>
        <begin position="90"/>
        <end position="144"/>
    </location>
</feature>
<feature type="compositionally biased region" description="Basic and acidic residues" evidence="1">
    <location>
        <begin position="174"/>
        <end position="193"/>
    </location>
</feature>
<organism evidence="3 6">
    <name type="scientific">Flaviaesturariibacter flavus</name>
    <dbReference type="NCBI Taxonomy" id="2502780"/>
    <lineage>
        <taxon>Bacteria</taxon>
        <taxon>Pseudomonadati</taxon>
        <taxon>Bacteroidota</taxon>
        <taxon>Chitinophagia</taxon>
        <taxon>Chitinophagales</taxon>
        <taxon>Chitinophagaceae</taxon>
        <taxon>Flaviaestuariibacter</taxon>
    </lineage>
</organism>
<feature type="region of interest" description="Disordered" evidence="1">
    <location>
        <begin position="24"/>
        <end position="88"/>
    </location>
</feature>
<dbReference type="EMBL" id="SJZI01000021">
    <property type="protein sequence ID" value="TCJ15749.1"/>
    <property type="molecule type" value="Genomic_DNA"/>
</dbReference>
<reference evidence="3 6" key="1">
    <citation type="submission" date="2019-03" db="EMBL/GenBank/DDBJ databases">
        <authorList>
            <person name="Kim M.K.M."/>
        </authorList>
    </citation>
    <scope>NUCLEOTIDE SEQUENCE [LARGE SCALE GENOMIC DNA]</scope>
    <source>
        <strain evidence="3 6">17J68-12</strain>
    </source>
</reference>
<evidence type="ECO:0000313" key="6">
    <source>
        <dbReference type="Proteomes" id="UP000295334"/>
    </source>
</evidence>
<evidence type="ECO:0000313" key="4">
    <source>
        <dbReference type="EMBL" id="TCJ15749.1"/>
    </source>
</evidence>
<dbReference type="RefSeq" id="WP_131448485.1">
    <property type="nucleotide sequence ID" value="NZ_SJZI01000015.1"/>
</dbReference>
<feature type="compositionally biased region" description="Low complexity" evidence="1">
    <location>
        <begin position="25"/>
        <end position="77"/>
    </location>
</feature>
<keyword evidence="6" id="KW-1185">Reference proteome</keyword>
<evidence type="ECO:0000259" key="2">
    <source>
        <dbReference type="Pfam" id="PF20606"/>
    </source>
</evidence>